<reference evidence="3 4" key="1">
    <citation type="submission" date="2014-10" db="EMBL/GenBank/DDBJ databases">
        <title>Pan-genome analysis of Brazilian lineage A amoebal mimiviruses.</title>
        <authorList>
            <person name="Assis F.L."/>
            <person name="Abrahao J.S."/>
            <person name="Kroon E.G."/>
            <person name="Dornas F.P."/>
            <person name="Andrade K.R."/>
            <person name="Borato P.V.M."/>
            <person name="Pilotto M.R."/>
            <person name="Benamar S."/>
            <person name="LaScola B."/>
            <person name="Colson P."/>
        </authorList>
    </citation>
    <scope>NUCLEOTIDE SEQUENCE [LARGE SCALE GENOMIC DNA]</scope>
    <source>
        <strain evidence="3 4">Oyster</strain>
    </source>
</reference>
<proteinExistence type="inferred from homology"/>
<dbReference type="Proteomes" id="UP000241474">
    <property type="component" value="Segment"/>
</dbReference>
<accession>A0A0G2Y727</accession>
<dbReference type="EMBL" id="KM982401">
    <property type="protein sequence ID" value="AKI78921.1"/>
    <property type="molecule type" value="Genomic_DNA"/>
</dbReference>
<name>A0A0G2Y727_MIMIV</name>
<organismHost>
    <name type="scientific">Acanthamoeba polyphaga</name>
    <name type="common">Amoeba</name>
    <dbReference type="NCBI Taxonomy" id="5757"/>
</organismHost>
<feature type="coiled-coil region" evidence="2">
    <location>
        <begin position="261"/>
        <end position="302"/>
    </location>
</feature>
<comment type="similarity">
    <text evidence="1">Belongs to the mimivirus R160 family.</text>
</comment>
<organism evidence="3 4">
    <name type="scientific">Acanthamoeba polyphaga mimivirus</name>
    <name type="common">APMV</name>
    <dbReference type="NCBI Taxonomy" id="212035"/>
    <lineage>
        <taxon>Viruses</taxon>
        <taxon>Varidnaviria</taxon>
        <taxon>Bamfordvirae</taxon>
        <taxon>Nucleocytoviricota</taxon>
        <taxon>Megaviricetes</taxon>
        <taxon>Imitervirales</taxon>
        <taxon>Mimiviridae</taxon>
        <taxon>Megamimivirinae</taxon>
        <taxon>Mimivirus</taxon>
        <taxon>Mimivirus bradfordmassiliense</taxon>
    </lineage>
</organism>
<keyword evidence="2" id="KW-0175">Coiled coil</keyword>
<dbReference type="Pfam" id="PF19165">
    <property type="entry name" value="DUF5847"/>
    <property type="match status" value="1"/>
</dbReference>
<evidence type="ECO:0000313" key="3">
    <source>
        <dbReference type="EMBL" id="AKI78921.1"/>
    </source>
</evidence>
<sequence>MTTLDKNIVQINGPVNIARLEGQINGFNKVVYLFMDHHIPVQFQTECDNIFARDVQTFLAESFRNIGETGLMYDFFIEERPESIINEDSKTTNSRKEGYIWEVVKMFNKVFKFDPKENKVMSSNVFENVRFHYADIREYIYLDTLNLYNDIRNLLQEMQENNFMDPYILEHIVNILSNIFEKNKSVIDIMNSFEKNSEANSVNKITPLKYPKVYEDTNIPLTNKEPNKDASILEKQKNLRTDYLKYFLNKLYNSYKDKNIKSKLLLELKQLKNNITNLQNKITKTMDNIKKIIEEIKQSENKITLTDYSFFMGISPHDTRIYIANLINQISILATANIIENIGFMDIFFLRRFLDKDYITNAIIYSGSLHSANYMKILVKEFDFKVTHISKSQYPIDKLNDSIKERNNLAEIVYLAGSYTQCSDITNFPKNFQ</sequence>
<evidence type="ECO:0000313" key="4">
    <source>
        <dbReference type="Proteomes" id="UP000241474"/>
    </source>
</evidence>
<protein>
    <submittedName>
        <fullName evidence="3">Uncharacterized protein</fullName>
    </submittedName>
</protein>
<evidence type="ECO:0000256" key="2">
    <source>
        <dbReference type="SAM" id="Coils"/>
    </source>
</evidence>
<dbReference type="InterPro" id="IPR043885">
    <property type="entry name" value="DUF5847"/>
</dbReference>
<evidence type="ECO:0000256" key="1">
    <source>
        <dbReference type="ARBA" id="ARBA00023598"/>
    </source>
</evidence>